<accession>A0A4D6E9S7</accession>
<organism evidence="2">
    <name type="scientific">Grapevine leafroll-associated virus 2</name>
    <dbReference type="NCBI Taxonomy" id="64003"/>
    <lineage>
        <taxon>Viruses</taxon>
        <taxon>Riboviria</taxon>
        <taxon>Orthornavirae</taxon>
        <taxon>Kitrinoviricota</taxon>
        <taxon>Alsuviricetes</taxon>
        <taxon>Martellivirales</taxon>
        <taxon>Closteroviridae</taxon>
        <taxon>Closterovirus</taxon>
        <taxon>Closterovirus vitis</taxon>
    </lineage>
</organism>
<dbReference type="Pfam" id="PF03225">
    <property type="entry name" value="Viral_Hsp90"/>
    <property type="match status" value="1"/>
</dbReference>
<feature type="compositionally biased region" description="Basic and acidic residues" evidence="1">
    <location>
        <begin position="536"/>
        <end position="552"/>
    </location>
</feature>
<evidence type="ECO:0000313" key="2">
    <source>
        <dbReference type="EMBL" id="QBZ78565.1"/>
    </source>
</evidence>
<feature type="region of interest" description="Disordered" evidence="1">
    <location>
        <begin position="530"/>
        <end position="552"/>
    </location>
</feature>
<dbReference type="EMBL" id="MH814497">
    <property type="protein sequence ID" value="QBZ78565.1"/>
    <property type="molecule type" value="Genomic_RNA"/>
</dbReference>
<protein>
    <submittedName>
        <fullName evidence="2">p63</fullName>
    </submittedName>
</protein>
<evidence type="ECO:0000256" key="1">
    <source>
        <dbReference type="SAM" id="MobiDB-lite"/>
    </source>
</evidence>
<dbReference type="InterPro" id="IPR004909">
    <property type="entry name" value="Vir_Hsp90"/>
</dbReference>
<name>A0A4D6E9S7_9CLOS</name>
<proteinExistence type="predicted"/>
<reference evidence="2" key="1">
    <citation type="submission" date="2018-08" db="EMBL/GenBank/DDBJ databases">
        <authorList>
            <person name="Rott M.E."/>
            <person name="Phelan J."/>
            <person name="Boyes I."/>
            <person name="Thornton S."/>
            <person name="Belton M."/>
            <person name="Rast H."/>
        </authorList>
    </citation>
    <scope>NUCLEOTIDE SEQUENCE</scope>
    <source>
        <strain evidence="2">12G410</strain>
    </source>
</reference>
<sequence>MSNYSWGSLFKKFYGEADWKRYLSRSIAAHSSEIKNLPEIRLYGGRVVKKSEFESAAPNSFEQELGLFILSEREVGWSKLCGITVEEAAYDLTNPKAYKFTAEICSPDVKSEGQKYTMEDVMNFMRLSNLDVNDKTLAEQCWSLSNSCGELINPDDKGRFVALTFKDRDIIDDAGAANVECRVGDYLVYAMSLFEQRTQKSQSGNISLYEKYCEYIRTYLGSTDLFFTAPDRNPLLTGILYDFCKEYNVFYSSYKNNVDNFRFFLANYMPLISDIFVFQWVKPAPDVRLLFELNAAELTLEVPTLSLIDSQVVVGHILRYVESYTSDPAIDALEDKLEAILKTSNPHLSTAQLWVGFFCYYGEFRTAQSRVVQRPGVYKTPDSVGGFEINMKDVEKFFDKLQRELPNVSLRRQFNGARAHEAFKIFKNGNISFKPISRLNVPREFWYLNVDYFRHANRSGLTEEEILILNNISVDVRKLCAERACSTLPSAKRFSKNHKSNIQSSRQERRIKDPLVALKDTLYEFQHKRAGWGSRSTRDLGSRADHAKRGGG</sequence>